<dbReference type="SMART" id="SM00093">
    <property type="entry name" value="SERPIN"/>
    <property type="match status" value="1"/>
</dbReference>
<dbReference type="CDD" id="cd19588">
    <property type="entry name" value="serpin_miropin-like"/>
    <property type="match status" value="1"/>
</dbReference>
<dbReference type="PROSITE" id="PS51257">
    <property type="entry name" value="PROKAR_LIPOPROTEIN"/>
    <property type="match status" value="1"/>
</dbReference>
<dbReference type="InterPro" id="IPR042178">
    <property type="entry name" value="Serpin_sf_1"/>
</dbReference>
<evidence type="ECO:0000256" key="2">
    <source>
        <dbReference type="SAM" id="SignalP"/>
    </source>
</evidence>
<dbReference type="Proteomes" id="UP000321479">
    <property type="component" value="Chromosome"/>
</dbReference>
<dbReference type="OrthoDB" id="9764871at2"/>
<dbReference type="InterPro" id="IPR023796">
    <property type="entry name" value="Serpin_dom"/>
</dbReference>
<dbReference type="KEGG" id="mgin:FRZ54_11890"/>
<proteinExistence type="inferred from homology"/>
<dbReference type="RefSeq" id="WP_147031826.1">
    <property type="nucleotide sequence ID" value="NZ_CP042436.1"/>
</dbReference>
<name>A0A5B8UVV2_9SPHI</name>
<dbReference type="FunFam" id="3.30.497.10:FF:000001">
    <property type="entry name" value="Serine protease inhibitor"/>
    <property type="match status" value="1"/>
</dbReference>
<keyword evidence="2" id="KW-0732">Signal</keyword>
<feature type="chain" id="PRO_5022987126" evidence="2">
    <location>
        <begin position="19"/>
        <end position="412"/>
    </location>
</feature>
<dbReference type="InterPro" id="IPR000215">
    <property type="entry name" value="Serpin_fam"/>
</dbReference>
<protein>
    <submittedName>
        <fullName evidence="4">Serpin family protein</fullName>
    </submittedName>
</protein>
<evidence type="ECO:0000313" key="4">
    <source>
        <dbReference type="EMBL" id="QEC63250.1"/>
    </source>
</evidence>
<evidence type="ECO:0000313" key="5">
    <source>
        <dbReference type="Proteomes" id="UP000321479"/>
    </source>
</evidence>
<dbReference type="PANTHER" id="PTHR11461">
    <property type="entry name" value="SERINE PROTEASE INHIBITOR, SERPIN"/>
    <property type="match status" value="1"/>
</dbReference>
<feature type="signal peptide" evidence="2">
    <location>
        <begin position="1"/>
        <end position="18"/>
    </location>
</feature>
<evidence type="ECO:0000256" key="1">
    <source>
        <dbReference type="RuleBase" id="RU000411"/>
    </source>
</evidence>
<dbReference type="GO" id="GO:0004867">
    <property type="term" value="F:serine-type endopeptidase inhibitor activity"/>
    <property type="evidence" value="ECO:0007669"/>
    <property type="project" value="InterPro"/>
</dbReference>
<keyword evidence="5" id="KW-1185">Reference proteome</keyword>
<sequence length="412" mass="45394">MKRVLLPLSLVAVLFVIASCKKDSKKPSPDTGINLSLNATEQQQAAGDNAFTFNLFKTVAASSTNGTNLFISPLSVSMALGMTANGANGQTLTDMRSTLGFNDFSEDQVNSYYNKLVTQLPQLDPNTTLKIANSIWYDKKFSVLPQFIKTDSTYFNARVQSLDFKAPASVTTINDWVSNQTNGKIKELLQEISDDEVMFLVNAIYFKSTWKSKFDPANTRKLPFYNDGTNSVQADFMQDDISYNAYTDNNVQLIELPYSNEKYSMVIALPNENKTLADLIPMLNSDNWNDWVSKLSPTKRSIYIPKFTFTYSVNLNSTLTNLGMGVAFTKAADFTRINPAGNLLITKVLHKAYVGVDESGTEAAGATSVGVGTTTAQQPMLVNKPFVFVIREMKTGLILFTGTVNDPTQSGL</sequence>
<gene>
    <name evidence="4" type="ORF">FRZ54_11890</name>
</gene>
<accession>A0A5B8UVV2</accession>
<dbReference type="GO" id="GO:0005615">
    <property type="term" value="C:extracellular space"/>
    <property type="evidence" value="ECO:0007669"/>
    <property type="project" value="InterPro"/>
</dbReference>
<dbReference type="Gene3D" id="3.30.497.10">
    <property type="entry name" value="Antithrombin, subunit I, domain 2"/>
    <property type="match status" value="1"/>
</dbReference>
<dbReference type="InterPro" id="IPR036186">
    <property type="entry name" value="Serpin_sf"/>
</dbReference>
<dbReference type="SUPFAM" id="SSF56574">
    <property type="entry name" value="Serpins"/>
    <property type="match status" value="1"/>
</dbReference>
<feature type="domain" description="Serpin" evidence="3">
    <location>
        <begin position="53"/>
        <end position="407"/>
    </location>
</feature>
<dbReference type="PANTHER" id="PTHR11461:SF211">
    <property type="entry name" value="GH10112P-RELATED"/>
    <property type="match status" value="1"/>
</dbReference>
<reference evidence="4 5" key="1">
    <citation type="journal article" date="2017" name="Curr. Microbiol.">
        <title>Mucilaginibacter ginsenosidivorans sp. nov., Isolated from Soil of Ginseng Field.</title>
        <authorList>
            <person name="Kim M.M."/>
            <person name="Siddiqi M.Z."/>
            <person name="Im W.T."/>
        </authorList>
    </citation>
    <scope>NUCLEOTIDE SEQUENCE [LARGE SCALE GENOMIC DNA]</scope>
    <source>
        <strain evidence="4 5">Gsoil 3017</strain>
    </source>
</reference>
<evidence type="ECO:0000259" key="3">
    <source>
        <dbReference type="SMART" id="SM00093"/>
    </source>
</evidence>
<dbReference type="AlphaFoldDB" id="A0A5B8UVV2"/>
<comment type="similarity">
    <text evidence="1">Belongs to the serpin family.</text>
</comment>
<dbReference type="Pfam" id="PF00079">
    <property type="entry name" value="Serpin"/>
    <property type="match status" value="1"/>
</dbReference>
<organism evidence="4 5">
    <name type="scientific">Mucilaginibacter ginsenosidivorans</name>
    <dbReference type="NCBI Taxonomy" id="398053"/>
    <lineage>
        <taxon>Bacteria</taxon>
        <taxon>Pseudomonadati</taxon>
        <taxon>Bacteroidota</taxon>
        <taxon>Sphingobacteriia</taxon>
        <taxon>Sphingobacteriales</taxon>
        <taxon>Sphingobacteriaceae</taxon>
        <taxon>Mucilaginibacter</taxon>
    </lineage>
</organism>
<dbReference type="InterPro" id="IPR042185">
    <property type="entry name" value="Serpin_sf_2"/>
</dbReference>
<dbReference type="Gene3D" id="2.30.39.10">
    <property type="entry name" value="Alpha-1-antitrypsin, domain 1"/>
    <property type="match status" value="1"/>
</dbReference>
<dbReference type="EMBL" id="CP042436">
    <property type="protein sequence ID" value="QEC63250.1"/>
    <property type="molecule type" value="Genomic_DNA"/>
</dbReference>